<comment type="caution">
    <text evidence="1">The sequence shown here is derived from an EMBL/GenBank/DDBJ whole genome shotgun (WGS) entry which is preliminary data.</text>
</comment>
<organism evidence="1 2">
    <name type="scientific">Rhododendron molle</name>
    <name type="common">Chinese azalea</name>
    <name type="synonym">Azalea mollis</name>
    <dbReference type="NCBI Taxonomy" id="49168"/>
    <lineage>
        <taxon>Eukaryota</taxon>
        <taxon>Viridiplantae</taxon>
        <taxon>Streptophyta</taxon>
        <taxon>Embryophyta</taxon>
        <taxon>Tracheophyta</taxon>
        <taxon>Spermatophyta</taxon>
        <taxon>Magnoliopsida</taxon>
        <taxon>eudicotyledons</taxon>
        <taxon>Gunneridae</taxon>
        <taxon>Pentapetalae</taxon>
        <taxon>asterids</taxon>
        <taxon>Ericales</taxon>
        <taxon>Ericaceae</taxon>
        <taxon>Ericoideae</taxon>
        <taxon>Rhodoreae</taxon>
        <taxon>Rhododendron</taxon>
    </lineage>
</organism>
<reference evidence="1" key="1">
    <citation type="submission" date="2022-02" db="EMBL/GenBank/DDBJ databases">
        <title>Plant Genome Project.</title>
        <authorList>
            <person name="Zhang R.-G."/>
        </authorList>
    </citation>
    <scope>NUCLEOTIDE SEQUENCE</scope>
    <source>
        <strain evidence="1">AT1</strain>
    </source>
</reference>
<dbReference type="Proteomes" id="UP001062846">
    <property type="component" value="Chromosome 10"/>
</dbReference>
<dbReference type="EMBL" id="CM046397">
    <property type="protein sequence ID" value="KAI8534171.1"/>
    <property type="molecule type" value="Genomic_DNA"/>
</dbReference>
<proteinExistence type="predicted"/>
<evidence type="ECO:0000313" key="1">
    <source>
        <dbReference type="EMBL" id="KAI8534171.1"/>
    </source>
</evidence>
<gene>
    <name evidence="1" type="ORF">RHMOL_Rhmol10G0068400</name>
</gene>
<keyword evidence="2" id="KW-1185">Reference proteome</keyword>
<sequence length="559" mass="63790">MENRGTAIEGMELLTEDVLMEILSRLPVKSPLRCKSVSKNWYSLIQNPGFISLHQDHHTRAKPHDCITLVCTDNNYAYHWSMHLLPDETSIQDLDLAFTERPDLRCFSNRGSCNGLMCLSAWSNIMICNPATRESRLLPRPPCHTWTTKHVGFAFDSKTKDYIVVRVATRYKISKAVDMDFKPPTRVDHKIQIYGMSTDSWNEIAAMVPNHRFSPYVSTLMNGVFYWLCYDFSIEVHAIDVLNTVEGSFERRALPVSVGSESRANLCLLNDSLALVVPINVLKLAILLYSPTVMVLTTPFVGIVRRAKYDKIDNTGCWYALINVNGEQEDAAFSKTRSPKNLLYEGHAPFVAKYGQILPIGIATTWDLRKEMDAWLSKIIYYSFLYFSHDHNGKCWFMKYISRLDEDMFMPADQENIFKVQNPNKWILLKDGANVWPVHVINNRMEEGWLEFYFGNLLAKGYRVLFGCERAWIFEAIVLDQNLKRPKGATSPVNSERNDMNPPLGADIRSVCTEAGMYAIRARRKTVTKKDFLDAVNKRNLAVAAAIVTGNHAEILLIC</sequence>
<name>A0ACC0M0V4_RHOML</name>
<evidence type="ECO:0000313" key="2">
    <source>
        <dbReference type="Proteomes" id="UP001062846"/>
    </source>
</evidence>
<protein>
    <submittedName>
        <fullName evidence="1">Uncharacterized protein</fullName>
    </submittedName>
</protein>
<accession>A0ACC0M0V4</accession>